<name>A0A7J7E3C2_TRIWF</name>
<dbReference type="EMBL" id="JAAARO010000001">
    <property type="protein sequence ID" value="KAF5753021.1"/>
    <property type="molecule type" value="Genomic_DNA"/>
</dbReference>
<dbReference type="Pfam" id="PF13855">
    <property type="entry name" value="LRR_8"/>
    <property type="match status" value="2"/>
</dbReference>
<evidence type="ECO:0000256" key="9">
    <source>
        <dbReference type="ARBA" id="ARBA00038043"/>
    </source>
</evidence>
<comment type="caution">
    <text evidence="11">The sequence shown here is derived from an EMBL/GenBank/DDBJ whole genome shotgun (WGS) entry which is preliminary data.</text>
</comment>
<feature type="signal peptide" evidence="10">
    <location>
        <begin position="1"/>
        <end position="25"/>
    </location>
</feature>
<dbReference type="SMART" id="SM00369">
    <property type="entry name" value="LRR_TYP"/>
    <property type="match status" value="4"/>
</dbReference>
<dbReference type="PROSITE" id="PS51450">
    <property type="entry name" value="LRR"/>
    <property type="match status" value="1"/>
</dbReference>
<dbReference type="Gene3D" id="3.80.10.10">
    <property type="entry name" value="Ribonuclease Inhibitor"/>
    <property type="match status" value="3"/>
</dbReference>
<dbReference type="Pfam" id="PF00560">
    <property type="entry name" value="LRR_1"/>
    <property type="match status" value="2"/>
</dbReference>
<evidence type="ECO:0000256" key="4">
    <source>
        <dbReference type="ARBA" id="ARBA00022614"/>
    </source>
</evidence>
<organism evidence="11 12">
    <name type="scientific">Tripterygium wilfordii</name>
    <name type="common">Thunder God vine</name>
    <dbReference type="NCBI Taxonomy" id="458696"/>
    <lineage>
        <taxon>Eukaryota</taxon>
        <taxon>Viridiplantae</taxon>
        <taxon>Streptophyta</taxon>
        <taxon>Embryophyta</taxon>
        <taxon>Tracheophyta</taxon>
        <taxon>Spermatophyta</taxon>
        <taxon>Magnoliopsida</taxon>
        <taxon>eudicotyledons</taxon>
        <taxon>Gunneridae</taxon>
        <taxon>Pentapetalae</taxon>
        <taxon>rosids</taxon>
        <taxon>fabids</taxon>
        <taxon>Celastrales</taxon>
        <taxon>Celastraceae</taxon>
        <taxon>Tripterygium</taxon>
    </lineage>
</organism>
<dbReference type="AlphaFoldDB" id="A0A7J7E3C2"/>
<keyword evidence="3" id="KW-0134">Cell wall</keyword>
<keyword evidence="3" id="KW-0964">Secreted</keyword>
<dbReference type="FunFam" id="3.80.10.10:FF:000400">
    <property type="entry name" value="Nuclear pore complex protein NUP107"/>
    <property type="match status" value="1"/>
</dbReference>
<accession>A0A7J7E3C2</accession>
<evidence type="ECO:0000256" key="2">
    <source>
        <dbReference type="ARBA" id="ARBA00004370"/>
    </source>
</evidence>
<dbReference type="FunCoup" id="A0A7J7E3C2">
    <property type="interactions" value="193"/>
</dbReference>
<keyword evidence="11" id="KW-0808">Transferase</keyword>
<feature type="chain" id="PRO_5029814134" evidence="10">
    <location>
        <begin position="26"/>
        <end position="427"/>
    </location>
</feature>
<evidence type="ECO:0000256" key="3">
    <source>
        <dbReference type="ARBA" id="ARBA00022512"/>
    </source>
</evidence>
<evidence type="ECO:0000256" key="7">
    <source>
        <dbReference type="ARBA" id="ARBA00023136"/>
    </source>
</evidence>
<evidence type="ECO:0000313" key="11">
    <source>
        <dbReference type="EMBL" id="KAF5753021.1"/>
    </source>
</evidence>
<keyword evidence="5 10" id="KW-0732">Signal</keyword>
<keyword evidence="7" id="KW-0472">Membrane</keyword>
<comment type="similarity">
    <text evidence="9">Belongs to the polygalacturonase-inhibiting protein family.</text>
</comment>
<evidence type="ECO:0000256" key="8">
    <source>
        <dbReference type="ARBA" id="ARBA00023180"/>
    </source>
</evidence>
<keyword evidence="12" id="KW-1185">Reference proteome</keyword>
<keyword evidence="8" id="KW-0325">Glycoprotein</keyword>
<dbReference type="SUPFAM" id="SSF52058">
    <property type="entry name" value="L domain-like"/>
    <property type="match status" value="1"/>
</dbReference>
<comment type="subcellular location">
    <subcellularLocation>
        <location evidence="2">Membrane</location>
    </subcellularLocation>
    <subcellularLocation>
        <location evidence="1">Secreted</location>
        <location evidence="1">Cell wall</location>
    </subcellularLocation>
</comment>
<dbReference type="FunFam" id="3.80.10.10:FF:000041">
    <property type="entry name" value="LRR receptor-like serine/threonine-protein kinase ERECTA"/>
    <property type="match status" value="1"/>
</dbReference>
<evidence type="ECO:0000313" key="12">
    <source>
        <dbReference type="Proteomes" id="UP000593562"/>
    </source>
</evidence>
<reference evidence="11 12" key="1">
    <citation type="journal article" date="2020" name="Nat. Commun.">
        <title>Genome of Tripterygium wilfordii and identification of cytochrome P450 involved in triptolide biosynthesis.</title>
        <authorList>
            <person name="Tu L."/>
            <person name="Su P."/>
            <person name="Zhang Z."/>
            <person name="Gao L."/>
            <person name="Wang J."/>
            <person name="Hu T."/>
            <person name="Zhou J."/>
            <person name="Zhang Y."/>
            <person name="Zhao Y."/>
            <person name="Liu Y."/>
            <person name="Song Y."/>
            <person name="Tong Y."/>
            <person name="Lu Y."/>
            <person name="Yang J."/>
            <person name="Xu C."/>
            <person name="Jia M."/>
            <person name="Peters R.J."/>
            <person name="Huang L."/>
            <person name="Gao W."/>
        </authorList>
    </citation>
    <scope>NUCLEOTIDE SEQUENCE [LARGE SCALE GENOMIC DNA]</scope>
    <source>
        <strain evidence="12">cv. XIE 37</strain>
        <tissue evidence="11">Leaf</tissue>
    </source>
</reference>
<keyword evidence="11" id="KW-0675">Receptor</keyword>
<keyword evidence="6" id="KW-0677">Repeat</keyword>
<evidence type="ECO:0000256" key="1">
    <source>
        <dbReference type="ARBA" id="ARBA00004191"/>
    </source>
</evidence>
<dbReference type="InterPro" id="IPR053213">
    <property type="entry name" value="RLP29"/>
</dbReference>
<gene>
    <name evidence="11" type="ORF">HS088_TW01G00939</name>
</gene>
<dbReference type="Proteomes" id="UP000593562">
    <property type="component" value="Unassembled WGS sequence"/>
</dbReference>
<dbReference type="PANTHER" id="PTHR48009">
    <property type="entry name" value="LEUCINE-RICH REPEAT (LRR) FAMILY PROTEIN"/>
    <property type="match status" value="1"/>
</dbReference>
<dbReference type="OrthoDB" id="676979at2759"/>
<evidence type="ECO:0000256" key="5">
    <source>
        <dbReference type="ARBA" id="ARBA00022729"/>
    </source>
</evidence>
<dbReference type="InterPro" id="IPR001611">
    <property type="entry name" value="Leu-rich_rpt"/>
</dbReference>
<evidence type="ECO:0000256" key="10">
    <source>
        <dbReference type="SAM" id="SignalP"/>
    </source>
</evidence>
<dbReference type="GO" id="GO:0016301">
    <property type="term" value="F:kinase activity"/>
    <property type="evidence" value="ECO:0007669"/>
    <property type="project" value="UniProtKB-KW"/>
</dbReference>
<keyword evidence="4" id="KW-0433">Leucine-rich repeat</keyword>
<dbReference type="GO" id="GO:0016020">
    <property type="term" value="C:membrane"/>
    <property type="evidence" value="ECO:0007669"/>
    <property type="project" value="UniProtKB-SubCell"/>
</dbReference>
<sequence>MVENQQMGTFKLSLFSLLVLISVAGMLCIGESKTEWGDIEALKEFKMAVEPNSVSPGSCLSSWDFGVDPCDNLFGERFMCGFRCDSVVAGTSRVTELALDQAGYAGSLGSISLNLPFLQTLDLSSNYFYGSIPYSLSNLTRLTRLVLSRNSFSGEIPSSIGSLASLEELYLDFNNLQGAIPSSFNGLVSLKMLEIQSNKLSGDFPELGSLKNLNSIDASDNSFSGQIQPKLPTSLIEISMRNNTLEGTIPETFKDLYFLQVLDLSHNKLSGSVPSLLFTHPSLQQLTVSFNSFNSILPPSDPSKSQLIAIDLSDNALQGLLPSFIALLPKLSALTLENNKFTGMIPTQYAWKTVLPRSGFSQLSRLWLGGNYLFGPIPSPLMTLKPDSANVRLTDNCLFRCPATFFFCQGGDQKSMTECKSFVPFIP</sequence>
<keyword evidence="11" id="KW-0418">Kinase</keyword>
<dbReference type="PANTHER" id="PTHR48009:SF7">
    <property type="entry name" value="LEUCINE-RICH REPEAT (LRR) FAMILY PROTEIN"/>
    <property type="match status" value="1"/>
</dbReference>
<protein>
    <submittedName>
        <fullName evidence="11">LRR receptor-like serine/threonine-protein kinase FLS2</fullName>
    </submittedName>
</protein>
<dbReference type="InterPro" id="IPR032675">
    <property type="entry name" value="LRR_dom_sf"/>
</dbReference>
<evidence type="ECO:0000256" key="6">
    <source>
        <dbReference type="ARBA" id="ARBA00022737"/>
    </source>
</evidence>
<proteinExistence type="inferred from homology"/>
<dbReference type="InParanoid" id="A0A7J7E3C2"/>
<dbReference type="InterPro" id="IPR003591">
    <property type="entry name" value="Leu-rich_rpt_typical-subtyp"/>
</dbReference>